<feature type="chain" id="PRO_5032450939" evidence="1">
    <location>
        <begin position="19"/>
        <end position="117"/>
    </location>
</feature>
<organism evidence="2 3">
    <name type="scientific">Adineta steineri</name>
    <dbReference type="NCBI Taxonomy" id="433720"/>
    <lineage>
        <taxon>Eukaryota</taxon>
        <taxon>Metazoa</taxon>
        <taxon>Spiralia</taxon>
        <taxon>Gnathifera</taxon>
        <taxon>Rotifera</taxon>
        <taxon>Eurotatoria</taxon>
        <taxon>Bdelloidea</taxon>
        <taxon>Adinetida</taxon>
        <taxon>Adinetidae</taxon>
        <taxon>Adineta</taxon>
    </lineage>
</organism>
<dbReference type="EMBL" id="CAJNON010004150">
    <property type="protein sequence ID" value="CAF1529278.1"/>
    <property type="molecule type" value="Genomic_DNA"/>
</dbReference>
<evidence type="ECO:0000313" key="3">
    <source>
        <dbReference type="Proteomes" id="UP000663891"/>
    </source>
</evidence>
<evidence type="ECO:0000313" key="2">
    <source>
        <dbReference type="EMBL" id="CAF1529278.1"/>
    </source>
</evidence>
<sequence length="117" mass="14117">MFMRRVTTVLFCISITLYLLNVNNIQKKTFEGIRIGLELTIEYLIDLHLYFGNKFIEYKISKYDNETLKQPNTTKVQDDYNCPDHQYKIRIISRRPLIIYIEKFLTEDEMKHFIELG</sequence>
<dbReference type="AlphaFoldDB" id="A0A815V388"/>
<dbReference type="OrthoDB" id="420380at2759"/>
<evidence type="ECO:0000256" key="1">
    <source>
        <dbReference type="SAM" id="SignalP"/>
    </source>
</evidence>
<proteinExistence type="predicted"/>
<comment type="caution">
    <text evidence="2">The sequence shown here is derived from an EMBL/GenBank/DDBJ whole genome shotgun (WGS) entry which is preliminary data.</text>
</comment>
<gene>
    <name evidence="2" type="ORF">VCS650_LOCUS43628</name>
</gene>
<dbReference type="Proteomes" id="UP000663891">
    <property type="component" value="Unassembled WGS sequence"/>
</dbReference>
<feature type="signal peptide" evidence="1">
    <location>
        <begin position="1"/>
        <end position="18"/>
    </location>
</feature>
<protein>
    <submittedName>
        <fullName evidence="2">Uncharacterized protein</fullName>
    </submittedName>
</protein>
<accession>A0A815V388</accession>
<name>A0A815V388_9BILA</name>
<keyword evidence="1" id="KW-0732">Signal</keyword>
<reference evidence="2" key="1">
    <citation type="submission" date="2021-02" db="EMBL/GenBank/DDBJ databases">
        <authorList>
            <person name="Nowell W R."/>
        </authorList>
    </citation>
    <scope>NUCLEOTIDE SEQUENCE</scope>
</reference>